<sequence>MCQEHLEKSIKGDKNTEIFSKGGALGAKRNKGCDLGADTCLNSWFVDLYNSFENDFADSLKNSPHNSERYIKIRKGIVNSYINKYSATLQKSVGKVKGHNQCK</sequence>
<accession>A0A1R0GWF2</accession>
<comment type="caution">
    <text evidence="1">The sequence shown here is derived from an EMBL/GenBank/DDBJ whole genome shotgun (WGS) entry which is preliminary data.</text>
</comment>
<evidence type="ECO:0000313" key="1">
    <source>
        <dbReference type="EMBL" id="OLY81212.1"/>
    </source>
</evidence>
<organism evidence="1 2">
    <name type="scientific">Smittium mucronatum</name>
    <dbReference type="NCBI Taxonomy" id="133383"/>
    <lineage>
        <taxon>Eukaryota</taxon>
        <taxon>Fungi</taxon>
        <taxon>Fungi incertae sedis</taxon>
        <taxon>Zoopagomycota</taxon>
        <taxon>Kickxellomycotina</taxon>
        <taxon>Harpellomycetes</taxon>
        <taxon>Harpellales</taxon>
        <taxon>Legeriomycetaceae</taxon>
        <taxon>Smittium</taxon>
    </lineage>
</organism>
<proteinExistence type="predicted"/>
<dbReference type="AlphaFoldDB" id="A0A1R0GWF2"/>
<dbReference type="Proteomes" id="UP000187455">
    <property type="component" value="Unassembled WGS sequence"/>
</dbReference>
<reference evidence="1 2" key="1">
    <citation type="journal article" date="2016" name="Mol. Biol. Evol.">
        <title>Genome-Wide Survey of Gut Fungi (Harpellales) Reveals the First Horizontally Transferred Ubiquitin Gene from a Mosquito Host.</title>
        <authorList>
            <person name="Wang Y."/>
            <person name="White M.M."/>
            <person name="Kvist S."/>
            <person name="Moncalvo J.M."/>
        </authorList>
    </citation>
    <scope>NUCLEOTIDE SEQUENCE [LARGE SCALE GENOMIC DNA]</scope>
    <source>
        <strain evidence="1 2">ALG-7-W6</strain>
    </source>
</reference>
<gene>
    <name evidence="1" type="ORF">AYI68_g4686</name>
</gene>
<evidence type="ECO:0000313" key="2">
    <source>
        <dbReference type="Proteomes" id="UP000187455"/>
    </source>
</evidence>
<name>A0A1R0GWF2_9FUNG</name>
<dbReference type="EMBL" id="LSSL01002672">
    <property type="protein sequence ID" value="OLY81212.1"/>
    <property type="molecule type" value="Genomic_DNA"/>
</dbReference>
<protein>
    <submittedName>
        <fullName evidence="1">Uncharacterized protein</fullName>
    </submittedName>
</protein>
<keyword evidence="2" id="KW-1185">Reference proteome</keyword>